<evidence type="ECO:0000313" key="1">
    <source>
        <dbReference type="EMBL" id="KAK3790316.1"/>
    </source>
</evidence>
<accession>A0AAE1ANA5</accession>
<protein>
    <submittedName>
        <fullName evidence="1">Uncharacterized protein</fullName>
    </submittedName>
</protein>
<feature type="non-terminal residue" evidence="1">
    <location>
        <position position="1"/>
    </location>
</feature>
<evidence type="ECO:0000313" key="2">
    <source>
        <dbReference type="Proteomes" id="UP001283361"/>
    </source>
</evidence>
<dbReference type="AlphaFoldDB" id="A0AAE1ANA5"/>
<gene>
    <name evidence="1" type="ORF">RRG08_062550</name>
</gene>
<comment type="caution">
    <text evidence="1">The sequence shown here is derived from an EMBL/GenBank/DDBJ whole genome shotgun (WGS) entry which is preliminary data.</text>
</comment>
<dbReference type="EMBL" id="JAWDGP010001549">
    <property type="protein sequence ID" value="KAK3790316.1"/>
    <property type="molecule type" value="Genomic_DNA"/>
</dbReference>
<organism evidence="1 2">
    <name type="scientific">Elysia crispata</name>
    <name type="common">lettuce slug</name>
    <dbReference type="NCBI Taxonomy" id="231223"/>
    <lineage>
        <taxon>Eukaryota</taxon>
        <taxon>Metazoa</taxon>
        <taxon>Spiralia</taxon>
        <taxon>Lophotrochozoa</taxon>
        <taxon>Mollusca</taxon>
        <taxon>Gastropoda</taxon>
        <taxon>Heterobranchia</taxon>
        <taxon>Euthyneura</taxon>
        <taxon>Panpulmonata</taxon>
        <taxon>Sacoglossa</taxon>
        <taxon>Placobranchoidea</taxon>
        <taxon>Plakobranchidae</taxon>
        <taxon>Elysia</taxon>
    </lineage>
</organism>
<proteinExistence type="predicted"/>
<reference evidence="1" key="1">
    <citation type="journal article" date="2023" name="G3 (Bethesda)">
        <title>A reference genome for the long-term kleptoplast-retaining sea slug Elysia crispata morphotype clarki.</title>
        <authorList>
            <person name="Eastman K.E."/>
            <person name="Pendleton A.L."/>
            <person name="Shaikh M.A."/>
            <person name="Suttiyut T."/>
            <person name="Ogas R."/>
            <person name="Tomko P."/>
            <person name="Gavelis G."/>
            <person name="Widhalm J.R."/>
            <person name="Wisecaver J.H."/>
        </authorList>
    </citation>
    <scope>NUCLEOTIDE SEQUENCE</scope>
    <source>
        <strain evidence="1">ECLA1</strain>
    </source>
</reference>
<name>A0AAE1ANA5_9GAST</name>
<keyword evidence="2" id="KW-1185">Reference proteome</keyword>
<sequence length="133" mass="14914">MDILIKKANFVHDNEEEHEKFTDEVREWTSSNEETCSSADGIKALKALGDALSGKKIPLHDTEGWKQAVSAYESVENVTCHLKDAGKMSEKDLREAFFNFVLQITSNNLASIHLHIIKEVIQESDIGLGENIK</sequence>
<dbReference type="Proteomes" id="UP001283361">
    <property type="component" value="Unassembled WGS sequence"/>
</dbReference>